<protein>
    <submittedName>
        <fullName evidence="2">Uncharacterized protein</fullName>
    </submittedName>
</protein>
<feature type="transmembrane region" description="Helical" evidence="1">
    <location>
        <begin position="40"/>
        <end position="60"/>
    </location>
</feature>
<dbReference type="RefSeq" id="WP_074744593.1">
    <property type="nucleotide sequence ID" value="NZ_FNYS01000002.1"/>
</dbReference>
<dbReference type="Proteomes" id="UP000183077">
    <property type="component" value="Unassembled WGS sequence"/>
</dbReference>
<keyword evidence="1" id="KW-1133">Transmembrane helix</keyword>
<evidence type="ECO:0000256" key="1">
    <source>
        <dbReference type="SAM" id="Phobius"/>
    </source>
</evidence>
<reference evidence="2 3" key="1">
    <citation type="submission" date="2016-10" db="EMBL/GenBank/DDBJ databases">
        <authorList>
            <person name="de Groot N.N."/>
        </authorList>
    </citation>
    <scope>NUCLEOTIDE SEQUENCE [LARGE SCALE GENOMIC DNA]</scope>
    <source>
        <strain evidence="2 3">DSM 23048</strain>
    </source>
</reference>
<gene>
    <name evidence="2" type="ORF">SAMN04488018_102154</name>
</gene>
<dbReference type="GeneID" id="82255845"/>
<feature type="transmembrane region" description="Helical" evidence="1">
    <location>
        <begin position="6"/>
        <end position="28"/>
    </location>
</feature>
<dbReference type="AlphaFoldDB" id="A0A1H6S742"/>
<name>A0A1H6S742_9FLAO</name>
<evidence type="ECO:0000313" key="3">
    <source>
        <dbReference type="Proteomes" id="UP000183077"/>
    </source>
</evidence>
<keyword evidence="1" id="KW-0472">Membrane</keyword>
<dbReference type="EMBL" id="FNYS01000002">
    <property type="protein sequence ID" value="SEI59810.1"/>
    <property type="molecule type" value="Genomic_DNA"/>
</dbReference>
<accession>A0A1H6S742</accession>
<sequence length="63" mass="7039">MIGLLLLLLLAFYGTVGGLSVLVVFRIVMAIMGIKLDWKYYLAVFISSFFTSIFIALIIYTNA</sequence>
<keyword evidence="1" id="KW-0812">Transmembrane</keyword>
<organism evidence="2 3">
    <name type="scientific">Myroides marinus</name>
    <dbReference type="NCBI Taxonomy" id="703342"/>
    <lineage>
        <taxon>Bacteria</taxon>
        <taxon>Pseudomonadati</taxon>
        <taxon>Bacteroidota</taxon>
        <taxon>Flavobacteriia</taxon>
        <taxon>Flavobacteriales</taxon>
        <taxon>Flavobacteriaceae</taxon>
        <taxon>Myroides</taxon>
    </lineage>
</organism>
<proteinExistence type="predicted"/>
<evidence type="ECO:0000313" key="2">
    <source>
        <dbReference type="EMBL" id="SEI59810.1"/>
    </source>
</evidence>